<proteinExistence type="predicted"/>
<organism evidence="1 2">
    <name type="scientific">Spelaeicoccus albus</name>
    <dbReference type="NCBI Taxonomy" id="1280376"/>
    <lineage>
        <taxon>Bacteria</taxon>
        <taxon>Bacillati</taxon>
        <taxon>Actinomycetota</taxon>
        <taxon>Actinomycetes</taxon>
        <taxon>Micrococcales</taxon>
        <taxon>Brevibacteriaceae</taxon>
        <taxon>Spelaeicoccus</taxon>
    </lineage>
</organism>
<protein>
    <recommendedName>
        <fullName evidence="3">YtxH-like protein</fullName>
    </recommendedName>
</protein>
<sequence length="70" mass="7643">MKRLVWVSLGVAVGVVAVQQIAKRTRIFSPDGGLPSKDEMARSLSELATSVGDGVRERKAELRSMWGSRD</sequence>
<reference evidence="1 2" key="1">
    <citation type="submission" date="2020-07" db="EMBL/GenBank/DDBJ databases">
        <title>Sequencing the genomes of 1000 actinobacteria strains.</title>
        <authorList>
            <person name="Klenk H.-P."/>
        </authorList>
    </citation>
    <scope>NUCLEOTIDE SEQUENCE [LARGE SCALE GENOMIC DNA]</scope>
    <source>
        <strain evidence="1 2">DSM 26341</strain>
    </source>
</reference>
<dbReference type="RefSeq" id="WP_179428948.1">
    <property type="nucleotide sequence ID" value="NZ_JACBZP010000001.1"/>
</dbReference>
<name>A0A7Z0D4B1_9MICO</name>
<evidence type="ECO:0000313" key="1">
    <source>
        <dbReference type="EMBL" id="NYI68623.1"/>
    </source>
</evidence>
<keyword evidence="2" id="KW-1185">Reference proteome</keyword>
<gene>
    <name evidence="1" type="ORF">BJY26_002929</name>
</gene>
<comment type="caution">
    <text evidence="1">The sequence shown here is derived from an EMBL/GenBank/DDBJ whole genome shotgun (WGS) entry which is preliminary data.</text>
</comment>
<accession>A0A7Z0D4B1</accession>
<evidence type="ECO:0000313" key="2">
    <source>
        <dbReference type="Proteomes" id="UP000539111"/>
    </source>
</evidence>
<dbReference type="Proteomes" id="UP000539111">
    <property type="component" value="Unassembled WGS sequence"/>
</dbReference>
<dbReference type="EMBL" id="JACBZP010000001">
    <property type="protein sequence ID" value="NYI68623.1"/>
    <property type="molecule type" value="Genomic_DNA"/>
</dbReference>
<evidence type="ECO:0008006" key="3">
    <source>
        <dbReference type="Google" id="ProtNLM"/>
    </source>
</evidence>
<dbReference type="AlphaFoldDB" id="A0A7Z0D4B1"/>